<protein>
    <submittedName>
        <fullName evidence="2">Uncharacterized protein</fullName>
    </submittedName>
</protein>
<evidence type="ECO:0000313" key="3">
    <source>
        <dbReference type="Proteomes" id="UP000186817"/>
    </source>
</evidence>
<accession>A0A1Q9EUG5</accession>
<dbReference type="Proteomes" id="UP000186817">
    <property type="component" value="Unassembled WGS sequence"/>
</dbReference>
<feature type="region of interest" description="Disordered" evidence="1">
    <location>
        <begin position="179"/>
        <end position="198"/>
    </location>
</feature>
<sequence>MVSDSGNTFSSTAAILVTKNQEAGTVTGTMHVMTLVPSESCLWSTRTLHAVVLGGDVITGYSGSLPLFLAGKSSPCAEAMVQEKLDTNGKHTSKDKDAEAGKEVVTIDVVSLEKPLKAARPDTNWSYDRHDVPLRAAAAAPRPQEGTMTREMPPPDPTPKAHLAAFGAASFGTSEVDAAHGPVLAPTGTDRGSSATGPARAVQRFERGAAHPVGRGDLATLAMRQTGDSRLPVVSDKKGTIAVAIHEDSKIADASINIPVGVKTRGHGRIVDMDDMGKNMA</sequence>
<proteinExistence type="predicted"/>
<feature type="region of interest" description="Disordered" evidence="1">
    <location>
        <begin position="138"/>
        <end position="162"/>
    </location>
</feature>
<dbReference type="AlphaFoldDB" id="A0A1Q9EUG5"/>
<evidence type="ECO:0000256" key="1">
    <source>
        <dbReference type="SAM" id="MobiDB-lite"/>
    </source>
</evidence>
<comment type="caution">
    <text evidence="2">The sequence shown here is derived from an EMBL/GenBank/DDBJ whole genome shotgun (WGS) entry which is preliminary data.</text>
</comment>
<evidence type="ECO:0000313" key="2">
    <source>
        <dbReference type="EMBL" id="OLQ11061.1"/>
    </source>
</evidence>
<name>A0A1Q9EUG5_SYMMI</name>
<organism evidence="2 3">
    <name type="scientific">Symbiodinium microadriaticum</name>
    <name type="common">Dinoflagellate</name>
    <name type="synonym">Zooxanthella microadriatica</name>
    <dbReference type="NCBI Taxonomy" id="2951"/>
    <lineage>
        <taxon>Eukaryota</taxon>
        <taxon>Sar</taxon>
        <taxon>Alveolata</taxon>
        <taxon>Dinophyceae</taxon>
        <taxon>Suessiales</taxon>
        <taxon>Symbiodiniaceae</taxon>
        <taxon>Symbiodinium</taxon>
    </lineage>
</organism>
<dbReference type="EMBL" id="LSRX01000066">
    <property type="protein sequence ID" value="OLQ11061.1"/>
    <property type="molecule type" value="Genomic_DNA"/>
</dbReference>
<reference evidence="2 3" key="1">
    <citation type="submission" date="2016-02" db="EMBL/GenBank/DDBJ databases">
        <title>Genome analysis of coral dinoflagellate symbionts highlights evolutionary adaptations to a symbiotic lifestyle.</title>
        <authorList>
            <person name="Aranda M."/>
            <person name="Li Y."/>
            <person name="Liew Y.J."/>
            <person name="Baumgarten S."/>
            <person name="Simakov O."/>
            <person name="Wilson M."/>
            <person name="Piel J."/>
            <person name="Ashoor H."/>
            <person name="Bougouffa S."/>
            <person name="Bajic V.B."/>
            <person name="Ryu T."/>
            <person name="Ravasi T."/>
            <person name="Bayer T."/>
            <person name="Micklem G."/>
            <person name="Kim H."/>
            <person name="Bhak J."/>
            <person name="Lajeunesse T.C."/>
            <person name="Voolstra C.R."/>
        </authorList>
    </citation>
    <scope>NUCLEOTIDE SEQUENCE [LARGE SCALE GENOMIC DNA]</scope>
    <source>
        <strain evidence="2 3">CCMP2467</strain>
    </source>
</reference>
<keyword evidence="3" id="KW-1185">Reference proteome</keyword>
<gene>
    <name evidence="2" type="ORF">AK812_SmicGene5155</name>
</gene>